<accession>A0A316ABQ0</accession>
<dbReference type="GO" id="GO:0009055">
    <property type="term" value="F:electron transfer activity"/>
    <property type="evidence" value="ECO:0007669"/>
    <property type="project" value="InterPro"/>
</dbReference>
<organism evidence="6 7">
    <name type="scientific">Dyadobacter jejuensis</name>
    <dbReference type="NCBI Taxonomy" id="1082580"/>
    <lineage>
        <taxon>Bacteria</taxon>
        <taxon>Pseudomonadati</taxon>
        <taxon>Bacteroidota</taxon>
        <taxon>Cytophagia</taxon>
        <taxon>Cytophagales</taxon>
        <taxon>Spirosomataceae</taxon>
        <taxon>Dyadobacter</taxon>
    </lineage>
</organism>
<evidence type="ECO:0000256" key="2">
    <source>
        <dbReference type="ARBA" id="ARBA00022723"/>
    </source>
</evidence>
<dbReference type="InterPro" id="IPR051459">
    <property type="entry name" value="Cytochrome_c-type_DH"/>
</dbReference>
<dbReference type="InterPro" id="IPR036909">
    <property type="entry name" value="Cyt_c-like_dom_sf"/>
</dbReference>
<evidence type="ECO:0000259" key="5">
    <source>
        <dbReference type="PROSITE" id="PS51007"/>
    </source>
</evidence>
<dbReference type="PANTHER" id="PTHR35008">
    <property type="entry name" value="BLL4482 PROTEIN-RELATED"/>
    <property type="match status" value="1"/>
</dbReference>
<proteinExistence type="predicted"/>
<sequence length="135" mass="14952">MKIILSLVIASLIGSNVFLKSSDELEKSIARGKMVYSENCISCHMGTGEGVTGTFPPLAQSDYLIEQQEESIRAIKYGLIGKITVNGVPYDNMMPSPGLDDEEIADVMNYILNTWDYKSDQPMITAQQVKLVKEE</sequence>
<keyword evidence="3 4" id="KW-0408">Iron</keyword>
<comment type="caution">
    <text evidence="6">The sequence shown here is derived from an EMBL/GenBank/DDBJ whole genome shotgun (WGS) entry which is preliminary data.</text>
</comment>
<dbReference type="OrthoDB" id="9811395at2"/>
<evidence type="ECO:0000256" key="4">
    <source>
        <dbReference type="PROSITE-ProRule" id="PRU00433"/>
    </source>
</evidence>
<protein>
    <submittedName>
        <fullName evidence="6">Mono/diheme cytochrome c family protein</fullName>
    </submittedName>
</protein>
<reference evidence="6 7" key="1">
    <citation type="submission" date="2018-03" db="EMBL/GenBank/DDBJ databases">
        <title>Genomic Encyclopedia of Archaeal and Bacterial Type Strains, Phase II (KMG-II): from individual species to whole genera.</title>
        <authorList>
            <person name="Goeker M."/>
        </authorList>
    </citation>
    <scope>NUCLEOTIDE SEQUENCE [LARGE SCALE GENOMIC DNA]</scope>
    <source>
        <strain evidence="6 7">DSM 100346</strain>
    </source>
</reference>
<dbReference type="RefSeq" id="WP_109677924.1">
    <property type="nucleotide sequence ID" value="NZ_QGDT01000018.1"/>
</dbReference>
<dbReference type="InterPro" id="IPR009056">
    <property type="entry name" value="Cyt_c-like_dom"/>
</dbReference>
<feature type="domain" description="Cytochrome c" evidence="5">
    <location>
        <begin position="27"/>
        <end position="115"/>
    </location>
</feature>
<dbReference type="EMBL" id="QGDT01000018">
    <property type="protein sequence ID" value="PWJ54294.1"/>
    <property type="molecule type" value="Genomic_DNA"/>
</dbReference>
<dbReference type="PROSITE" id="PS51007">
    <property type="entry name" value="CYTC"/>
    <property type="match status" value="1"/>
</dbReference>
<dbReference type="Gene3D" id="1.10.760.10">
    <property type="entry name" value="Cytochrome c-like domain"/>
    <property type="match status" value="1"/>
</dbReference>
<dbReference type="SUPFAM" id="SSF46626">
    <property type="entry name" value="Cytochrome c"/>
    <property type="match status" value="1"/>
</dbReference>
<evidence type="ECO:0000313" key="6">
    <source>
        <dbReference type="EMBL" id="PWJ54294.1"/>
    </source>
</evidence>
<dbReference type="GO" id="GO:0046872">
    <property type="term" value="F:metal ion binding"/>
    <property type="evidence" value="ECO:0007669"/>
    <property type="project" value="UniProtKB-KW"/>
</dbReference>
<keyword evidence="2 4" id="KW-0479">Metal-binding</keyword>
<dbReference type="Pfam" id="PF00034">
    <property type="entry name" value="Cytochrom_C"/>
    <property type="match status" value="1"/>
</dbReference>
<evidence type="ECO:0000256" key="1">
    <source>
        <dbReference type="ARBA" id="ARBA00022617"/>
    </source>
</evidence>
<evidence type="ECO:0000313" key="7">
    <source>
        <dbReference type="Proteomes" id="UP000245880"/>
    </source>
</evidence>
<dbReference type="AlphaFoldDB" id="A0A316ABQ0"/>
<gene>
    <name evidence="6" type="ORF">CLV98_11856</name>
</gene>
<evidence type="ECO:0000256" key="3">
    <source>
        <dbReference type="ARBA" id="ARBA00023004"/>
    </source>
</evidence>
<name>A0A316ABQ0_9BACT</name>
<dbReference type="Proteomes" id="UP000245880">
    <property type="component" value="Unassembled WGS sequence"/>
</dbReference>
<dbReference type="GO" id="GO:0020037">
    <property type="term" value="F:heme binding"/>
    <property type="evidence" value="ECO:0007669"/>
    <property type="project" value="InterPro"/>
</dbReference>
<keyword evidence="7" id="KW-1185">Reference proteome</keyword>
<keyword evidence="1 4" id="KW-0349">Heme</keyword>
<dbReference type="PANTHER" id="PTHR35008:SF8">
    <property type="entry name" value="ALCOHOL DEHYDROGENASE CYTOCHROME C SUBUNIT"/>
    <property type="match status" value="1"/>
</dbReference>